<proteinExistence type="predicted"/>
<evidence type="ECO:0000256" key="1">
    <source>
        <dbReference type="SAM" id="Phobius"/>
    </source>
</evidence>
<keyword evidence="1" id="KW-0812">Transmembrane</keyword>
<gene>
    <name evidence="3" type="ordered locus">PFLU_5382</name>
</gene>
<dbReference type="EMBL" id="OV986001">
    <property type="protein sequence ID" value="CAI2799524.1"/>
    <property type="molecule type" value="Genomic_DNA"/>
</dbReference>
<keyword evidence="1" id="KW-1133">Transmembrane helix</keyword>
<dbReference type="Proteomes" id="UP001152918">
    <property type="component" value="Chromosome"/>
</dbReference>
<reference evidence="3" key="1">
    <citation type="journal article" date="2009" name="Genome Biol.">
        <title>Genomic and genetic analyses of diversity and plant interactions of Pseudomonas fluorescens.</title>
        <authorList>
            <person name="Silby M.W."/>
            <person name="Cerdeno-Tarraga A.M."/>
            <person name="Vernikos G.S."/>
            <person name="Giddens S.R."/>
            <person name="Jackson R.W."/>
            <person name="Preston G.M."/>
            <person name="Zhang X.X."/>
            <person name="Moon C.D."/>
            <person name="Gehrig S.M."/>
            <person name="Godfrey S.A."/>
            <person name="Knight C.G."/>
            <person name="Malone J.G."/>
            <person name="Robinson Z."/>
            <person name="Spiers A.J."/>
            <person name="Harris S."/>
            <person name="Challis G.L."/>
            <person name="Yaxley A.M."/>
            <person name="Harris D."/>
            <person name="Seeger K."/>
            <person name="Murphy L."/>
            <person name="Rutter S."/>
            <person name="Squares R."/>
            <person name="Quail M.A."/>
            <person name="Saunders E."/>
            <person name="Mavromatis K."/>
            <person name="Brettin T.S."/>
            <person name="Bentley S.D."/>
            <person name="Hothersall J."/>
            <person name="Stephens E."/>
            <person name="Thomas C.M."/>
            <person name="Parkhill J."/>
            <person name="Levy S.B."/>
            <person name="Rainey P.B."/>
            <person name="Thomson N.R."/>
        </authorList>
    </citation>
    <scope>NUCLEOTIDE SEQUENCE [LARGE SCALE GENOMIC DNA]</scope>
    <source>
        <strain evidence="3">SBW25</strain>
    </source>
</reference>
<dbReference type="EMBL" id="AM181176">
    <property type="protein sequence ID" value="CAY52536.1"/>
    <property type="molecule type" value="Genomic_DNA"/>
</dbReference>
<accession>C3K2I4</accession>
<evidence type="ECO:0000313" key="2">
    <source>
        <dbReference type="EMBL" id="CAI2799524.1"/>
    </source>
</evidence>
<protein>
    <submittedName>
        <fullName evidence="2 3">Membrane protein</fullName>
    </submittedName>
</protein>
<evidence type="ECO:0000313" key="3">
    <source>
        <dbReference type="EMBL" id="CAY52536.1"/>
    </source>
</evidence>
<keyword evidence="1" id="KW-0472">Membrane</keyword>
<dbReference type="HOGENOM" id="CLU_3139676_0_0_6"/>
<dbReference type="AlphaFoldDB" id="C3K2I4"/>
<feature type="transmembrane region" description="Helical" evidence="1">
    <location>
        <begin position="12"/>
        <end position="29"/>
    </location>
</feature>
<dbReference type="KEGG" id="pfs:PFLU_5382"/>
<sequence length="49" mass="5476">MPRPIMPNIRTVPNVAFATLAIVGCLISVRGKKRMPMRLARFVVLLEPT</sequence>
<reference evidence="2" key="2">
    <citation type="submission" date="2023-10" db="EMBL/GenBank/DDBJ databases">
        <authorList>
            <person name="Fortmann-Grote C."/>
        </authorList>
    </citation>
    <scope>NUCLEOTIDE SEQUENCE</scope>
    <source>
        <strain evidence="2">SBW25</strain>
    </source>
</reference>
<dbReference type="PROSITE" id="PS51257">
    <property type="entry name" value="PROKAR_LIPOPROTEIN"/>
    <property type="match status" value="1"/>
</dbReference>
<organism evidence="3">
    <name type="scientific">Pseudomonas fluorescens (strain SBW25)</name>
    <dbReference type="NCBI Taxonomy" id="216595"/>
    <lineage>
        <taxon>Bacteria</taxon>
        <taxon>Pseudomonadati</taxon>
        <taxon>Pseudomonadota</taxon>
        <taxon>Gammaproteobacteria</taxon>
        <taxon>Pseudomonadales</taxon>
        <taxon>Pseudomonadaceae</taxon>
        <taxon>Pseudomonas</taxon>
    </lineage>
</organism>
<name>C3K2I4_PSEFS</name>